<name>A0ABV7HRB1_9GAMM</name>
<dbReference type="Pfam" id="PF03646">
    <property type="entry name" value="FlaG"/>
    <property type="match status" value="1"/>
</dbReference>
<gene>
    <name evidence="2" type="ORF">ACFOEB_07975</name>
</gene>
<dbReference type="InterPro" id="IPR005186">
    <property type="entry name" value="FlaG"/>
</dbReference>
<dbReference type="PANTHER" id="PTHR37166:SF1">
    <property type="entry name" value="PROTEIN FLAG"/>
    <property type="match status" value="1"/>
</dbReference>
<evidence type="ECO:0000313" key="2">
    <source>
        <dbReference type="EMBL" id="MFC3155136.1"/>
    </source>
</evidence>
<evidence type="ECO:0000313" key="3">
    <source>
        <dbReference type="Proteomes" id="UP001595548"/>
    </source>
</evidence>
<dbReference type="RefSeq" id="WP_339615345.1">
    <property type="nucleotide sequence ID" value="NZ_AP031500.1"/>
</dbReference>
<sequence>MNEVNATGSEVYTSAKSGAASSVNRQGGQVSGNKLPPLADEQPNSVSVENTAERTATKPEFRDNVRQAVAKMNEYVQSTQRDLQFSYNEELGETIVKVLDSKTQEVIRQIPDEVFVSLAQKLNADEPVPLLQAQA</sequence>
<feature type="region of interest" description="Disordered" evidence="1">
    <location>
        <begin position="1"/>
        <end position="59"/>
    </location>
</feature>
<dbReference type="Proteomes" id="UP001595548">
    <property type="component" value="Unassembled WGS sequence"/>
</dbReference>
<keyword evidence="2" id="KW-0969">Cilium</keyword>
<feature type="compositionally biased region" description="Polar residues" evidence="1">
    <location>
        <begin position="1"/>
        <end position="32"/>
    </location>
</feature>
<organism evidence="2 3">
    <name type="scientific">Gilvimarinus japonicus</name>
    <dbReference type="NCBI Taxonomy" id="1796469"/>
    <lineage>
        <taxon>Bacteria</taxon>
        <taxon>Pseudomonadati</taxon>
        <taxon>Pseudomonadota</taxon>
        <taxon>Gammaproteobacteria</taxon>
        <taxon>Cellvibrionales</taxon>
        <taxon>Cellvibrionaceae</taxon>
        <taxon>Gilvimarinus</taxon>
    </lineage>
</organism>
<reference evidence="3" key="1">
    <citation type="journal article" date="2019" name="Int. J. Syst. Evol. Microbiol.">
        <title>The Global Catalogue of Microorganisms (GCM) 10K type strain sequencing project: providing services to taxonomists for standard genome sequencing and annotation.</title>
        <authorList>
            <consortium name="The Broad Institute Genomics Platform"/>
            <consortium name="The Broad Institute Genome Sequencing Center for Infectious Disease"/>
            <person name="Wu L."/>
            <person name="Ma J."/>
        </authorList>
    </citation>
    <scope>NUCLEOTIDE SEQUENCE [LARGE SCALE GENOMIC DNA]</scope>
    <source>
        <strain evidence="3">KCTC 52141</strain>
    </source>
</reference>
<keyword evidence="2" id="KW-0966">Cell projection</keyword>
<evidence type="ECO:0000256" key="1">
    <source>
        <dbReference type="SAM" id="MobiDB-lite"/>
    </source>
</evidence>
<dbReference type="EMBL" id="JBHRTL010000006">
    <property type="protein sequence ID" value="MFC3155136.1"/>
    <property type="molecule type" value="Genomic_DNA"/>
</dbReference>
<keyword evidence="3" id="KW-1185">Reference proteome</keyword>
<dbReference type="SUPFAM" id="SSF160214">
    <property type="entry name" value="FlaG-like"/>
    <property type="match status" value="1"/>
</dbReference>
<protein>
    <submittedName>
        <fullName evidence="2">Flagellar protein FlaG</fullName>
    </submittedName>
</protein>
<dbReference type="PANTHER" id="PTHR37166">
    <property type="entry name" value="PROTEIN FLAG"/>
    <property type="match status" value="1"/>
</dbReference>
<keyword evidence="2" id="KW-0282">Flagellum</keyword>
<dbReference type="InterPro" id="IPR035924">
    <property type="entry name" value="FlaG-like_sf"/>
</dbReference>
<dbReference type="Gene3D" id="3.30.160.170">
    <property type="entry name" value="FlaG-like"/>
    <property type="match status" value="1"/>
</dbReference>
<comment type="caution">
    <text evidence="2">The sequence shown here is derived from an EMBL/GenBank/DDBJ whole genome shotgun (WGS) entry which is preliminary data.</text>
</comment>
<accession>A0ABV7HRB1</accession>
<proteinExistence type="predicted"/>